<sequence length="248" mass="29061">METTIDTNVLNYLQNIVNENISRRTYSNNNASYFTNKLLEDVTYPTTNLHISNALKILSAWLYENSKLIDGICFYGSFPSHAMVSNSITVPKINKEYQDNVFVIGPSDLDFFVFSKHKNIKRPVYQTDYIEYNLSSLNSKVISKDLFESISIFDSSDYINDIELDNFVLPMFLRFLIDDGYWFKDELGIQTKLKNKYKRETYFDSSIKFYERRVNNLINIYNKIVQKKLEIKSIYGTNYSLEANKNGK</sequence>
<evidence type="ECO:0000313" key="1">
    <source>
        <dbReference type="EMBL" id="SFF90453.1"/>
    </source>
</evidence>
<keyword evidence="2" id="KW-1185">Reference proteome</keyword>
<dbReference type="STRING" id="655355.SAMN05216283_1213"/>
<accession>A0A1I2MG58</accession>
<reference evidence="1 2" key="1">
    <citation type="submission" date="2016-10" db="EMBL/GenBank/DDBJ databases">
        <authorList>
            <person name="de Groot N.N."/>
        </authorList>
    </citation>
    <scope>NUCLEOTIDE SEQUENCE [LARGE SCALE GENOMIC DNA]</scope>
    <source>
        <strain evidence="1 2">CGMCC 1.9156</strain>
    </source>
</reference>
<evidence type="ECO:0000313" key="2">
    <source>
        <dbReference type="Proteomes" id="UP000198964"/>
    </source>
</evidence>
<dbReference type="Proteomes" id="UP000198964">
    <property type="component" value="Unassembled WGS sequence"/>
</dbReference>
<proteinExistence type="predicted"/>
<gene>
    <name evidence="1" type="ORF">SAMN05216283_1213</name>
</gene>
<protein>
    <submittedName>
        <fullName evidence="1">Uncharacterized protein</fullName>
    </submittedName>
</protein>
<organism evidence="1 2">
    <name type="scientific">Sunxiuqinia elliptica</name>
    <dbReference type="NCBI Taxonomy" id="655355"/>
    <lineage>
        <taxon>Bacteria</taxon>
        <taxon>Pseudomonadati</taxon>
        <taxon>Bacteroidota</taxon>
        <taxon>Bacteroidia</taxon>
        <taxon>Marinilabiliales</taxon>
        <taxon>Prolixibacteraceae</taxon>
        <taxon>Sunxiuqinia</taxon>
    </lineage>
</organism>
<name>A0A1I2MG58_9BACT</name>
<dbReference type="EMBL" id="FONW01000021">
    <property type="protein sequence ID" value="SFF90453.1"/>
    <property type="molecule type" value="Genomic_DNA"/>
</dbReference>
<dbReference type="RefSeq" id="WP_093921775.1">
    <property type="nucleotide sequence ID" value="NZ_FONW01000021.1"/>
</dbReference>
<dbReference type="AlphaFoldDB" id="A0A1I2MG58"/>